<sequence length="535" mass="58807">MKLWKNGIFYQMTTEGERVSAVVTKNGQIRAVGEAADLERQFETEIAETIDLDGKVVFPGFVDAHIHLLWYGQALERLNLNQTATKKEALSLIAERTKQLAPDEWLFVEGYDENKWSDEQSLISLADLDAVSQTNPILVRRIDYHSVSINSALKTHIVDFSENGFDGGGEIVRDKAGEFTGVLRDNATTLAIDAFPAATPAELRAWLEIAITDLWSKGVTGAHSEDLHYFTGFESTFAAFRNTVGADALPFRAHLLIHHAELAAFSASEESFVNGDGFLELGAMKIFYDGTVGSRTALMSAGYADNSAEKGLQIHSDEAFEDLVKAARKAGLPVAIHILGDQAFANVIRTLRAYPPKEGQYDRLIHTPWLTEALIAETAGLPVLFDIQPQFMASDLPWALDVLGENHPPLAFAWKSLLQAGFPLAGGSDAPIEVPNPFWGIHAAVTRTANADLDGVVYWSDQALTVFEAIQLYTKGAAFASYKKETRGQIAPGFVADFTILAEDPFQVKQAQLRDMNVVMTVVNEQIVYQKEDAR</sequence>
<dbReference type="PANTHER" id="PTHR22642">
    <property type="entry name" value="IMIDAZOLONEPROPIONASE"/>
    <property type="match status" value="1"/>
</dbReference>
<keyword evidence="2" id="KW-0378">Hydrolase</keyword>
<proteinExistence type="predicted"/>
<dbReference type="InterPro" id="IPR013108">
    <property type="entry name" value="Amidohydro_3"/>
</dbReference>
<comment type="caution">
    <text evidence="2">The sequence shown here is derived from an EMBL/GenBank/DDBJ whole genome shotgun (WGS) entry which is preliminary data.</text>
</comment>
<protein>
    <submittedName>
        <fullName evidence="2">Amidohydrolase</fullName>
    </submittedName>
</protein>
<dbReference type="Proteomes" id="UP000559864">
    <property type="component" value="Unassembled WGS sequence"/>
</dbReference>
<evidence type="ECO:0000313" key="2">
    <source>
        <dbReference type="EMBL" id="MBC2249765.1"/>
    </source>
</evidence>
<dbReference type="CDD" id="cd01300">
    <property type="entry name" value="YtcJ_like"/>
    <property type="match status" value="1"/>
</dbReference>
<dbReference type="RefSeq" id="WP_185604809.1">
    <property type="nucleotide sequence ID" value="NZ_JAARZC010000002.1"/>
</dbReference>
<dbReference type="InterPro" id="IPR033932">
    <property type="entry name" value="YtcJ-like"/>
</dbReference>
<dbReference type="InterPro" id="IPR032466">
    <property type="entry name" value="Metal_Hydrolase"/>
</dbReference>
<name>A0A7X0ZC78_9LIST</name>
<gene>
    <name evidence="2" type="ORF">HCB49_07180</name>
</gene>
<accession>A0A7X0ZC78</accession>
<dbReference type="InterPro" id="IPR011059">
    <property type="entry name" value="Metal-dep_hydrolase_composite"/>
</dbReference>
<feature type="domain" description="Amidohydrolase 3" evidence="1">
    <location>
        <begin position="48"/>
        <end position="529"/>
    </location>
</feature>
<dbReference type="Pfam" id="PF07969">
    <property type="entry name" value="Amidohydro_3"/>
    <property type="match status" value="1"/>
</dbReference>
<dbReference type="Gene3D" id="3.10.310.70">
    <property type="match status" value="1"/>
</dbReference>
<dbReference type="PANTHER" id="PTHR22642:SF2">
    <property type="entry name" value="PROTEIN LONG AFTER FAR-RED 3"/>
    <property type="match status" value="1"/>
</dbReference>
<dbReference type="Gene3D" id="3.20.20.140">
    <property type="entry name" value="Metal-dependent hydrolases"/>
    <property type="match status" value="1"/>
</dbReference>
<dbReference type="EMBL" id="JAARZC010000002">
    <property type="protein sequence ID" value="MBC2249765.1"/>
    <property type="molecule type" value="Genomic_DNA"/>
</dbReference>
<dbReference type="SUPFAM" id="SSF51338">
    <property type="entry name" value="Composite domain of metallo-dependent hydrolases"/>
    <property type="match status" value="1"/>
</dbReference>
<dbReference type="GO" id="GO:0016810">
    <property type="term" value="F:hydrolase activity, acting on carbon-nitrogen (but not peptide) bonds"/>
    <property type="evidence" value="ECO:0007669"/>
    <property type="project" value="InterPro"/>
</dbReference>
<dbReference type="Gene3D" id="2.30.40.10">
    <property type="entry name" value="Urease, subunit C, domain 1"/>
    <property type="match status" value="1"/>
</dbReference>
<organism evidence="2 3">
    <name type="scientific">Listeria cossartiae subsp. cayugensis</name>
    <dbReference type="NCBI Taxonomy" id="2713505"/>
    <lineage>
        <taxon>Bacteria</taxon>
        <taxon>Bacillati</taxon>
        <taxon>Bacillota</taxon>
        <taxon>Bacilli</taxon>
        <taxon>Bacillales</taxon>
        <taxon>Listeriaceae</taxon>
        <taxon>Listeria</taxon>
        <taxon>Listeria cossartiae</taxon>
    </lineage>
</organism>
<evidence type="ECO:0000259" key="1">
    <source>
        <dbReference type="Pfam" id="PF07969"/>
    </source>
</evidence>
<dbReference type="SUPFAM" id="SSF51556">
    <property type="entry name" value="Metallo-dependent hydrolases"/>
    <property type="match status" value="1"/>
</dbReference>
<reference evidence="2 3" key="1">
    <citation type="submission" date="2020-03" db="EMBL/GenBank/DDBJ databases">
        <title>Soil Listeria distribution.</title>
        <authorList>
            <person name="Liao J."/>
            <person name="Wiedmann M."/>
        </authorList>
    </citation>
    <scope>NUCLEOTIDE SEQUENCE [LARGE SCALE GENOMIC DNA]</scope>
    <source>
        <strain evidence="2 3">FSL L7-0123</strain>
    </source>
</reference>
<evidence type="ECO:0000313" key="3">
    <source>
        <dbReference type="Proteomes" id="UP000559864"/>
    </source>
</evidence>
<dbReference type="AlphaFoldDB" id="A0A7X0ZC78"/>